<reference evidence="1 2" key="1">
    <citation type="submission" date="2017-07" db="EMBL/GenBank/DDBJ databases">
        <title>Phylogenetic study on the rhizospheric bacterium Ochrobactrum sp. A44.</title>
        <authorList>
            <person name="Krzyzanowska D.M."/>
            <person name="Ossowicki A."/>
            <person name="Rajewska M."/>
            <person name="Maciag T."/>
            <person name="Kaczynski Z."/>
            <person name="Czerwicka M."/>
            <person name="Jafra S."/>
        </authorList>
    </citation>
    <scope>NUCLEOTIDE SEQUENCE [LARGE SCALE GENOMIC DNA]</scope>
    <source>
        <strain evidence="1 2">DSM 7216</strain>
    </source>
</reference>
<accession>A0A256FZ08</accession>
<sequence>MTRVASLGSIFFFFFLRKLKGKVLFICQPLAVVDHAFSRVCLDRKRQRLQWNISLQPLL</sequence>
<dbReference type="Proteomes" id="UP000215590">
    <property type="component" value="Unassembled WGS sequence"/>
</dbReference>
<protein>
    <submittedName>
        <fullName evidence="1">Uncharacterized protein</fullName>
    </submittedName>
</protein>
<evidence type="ECO:0000313" key="1">
    <source>
        <dbReference type="EMBL" id="OYR20077.1"/>
    </source>
</evidence>
<organism evidence="1 2">
    <name type="scientific">Brucella thiophenivorans</name>
    <dbReference type="NCBI Taxonomy" id="571255"/>
    <lineage>
        <taxon>Bacteria</taxon>
        <taxon>Pseudomonadati</taxon>
        <taxon>Pseudomonadota</taxon>
        <taxon>Alphaproteobacteria</taxon>
        <taxon>Hyphomicrobiales</taxon>
        <taxon>Brucellaceae</taxon>
        <taxon>Brucella/Ochrobactrum group</taxon>
        <taxon>Brucella</taxon>
    </lineage>
</organism>
<keyword evidence="2" id="KW-1185">Reference proteome</keyword>
<evidence type="ECO:0000313" key="2">
    <source>
        <dbReference type="Proteomes" id="UP000215590"/>
    </source>
</evidence>
<dbReference type="AlphaFoldDB" id="A0A256FZ08"/>
<proteinExistence type="predicted"/>
<dbReference type="EMBL" id="NNRJ01000015">
    <property type="protein sequence ID" value="OYR20077.1"/>
    <property type="molecule type" value="Genomic_DNA"/>
</dbReference>
<comment type="caution">
    <text evidence="1">The sequence shown here is derived from an EMBL/GenBank/DDBJ whole genome shotgun (WGS) entry which is preliminary data.</text>
</comment>
<name>A0A256FZ08_9HYPH</name>
<gene>
    <name evidence="1" type="ORF">CEV31_1502</name>
</gene>